<dbReference type="eggNOG" id="ENOG50330BR">
    <property type="taxonomic scope" value="Bacteria"/>
</dbReference>
<name>A0A0A2MR11_9FLAO</name>
<keyword evidence="2" id="KW-1185">Reference proteome</keyword>
<dbReference type="EMBL" id="JRLW01000001">
    <property type="protein sequence ID" value="KGO90655.1"/>
    <property type="molecule type" value="Genomic_DNA"/>
</dbReference>
<dbReference type="OrthoDB" id="5701146at2"/>
<evidence type="ECO:0000313" key="1">
    <source>
        <dbReference type="EMBL" id="KGO90655.1"/>
    </source>
</evidence>
<dbReference type="STRING" id="1121899.GCA_000430025_00994"/>
<reference evidence="1 2" key="1">
    <citation type="submission" date="2013-09" db="EMBL/GenBank/DDBJ databases">
        <authorList>
            <person name="Zeng Z."/>
            <person name="Chen C."/>
        </authorList>
    </citation>
    <scope>NUCLEOTIDE SEQUENCE [LARGE SCALE GENOMIC DNA]</scope>
    <source>
        <strain evidence="1 2">GH29-5</strain>
    </source>
</reference>
<organism evidence="1 2">
    <name type="scientific">Flavobacterium suncheonense GH29-5 = DSM 17707</name>
    <dbReference type="NCBI Taxonomy" id="1121899"/>
    <lineage>
        <taxon>Bacteria</taxon>
        <taxon>Pseudomonadati</taxon>
        <taxon>Bacteroidota</taxon>
        <taxon>Flavobacteriia</taxon>
        <taxon>Flavobacteriales</taxon>
        <taxon>Flavobacteriaceae</taxon>
        <taxon>Flavobacterium</taxon>
    </lineage>
</organism>
<proteinExistence type="predicted"/>
<dbReference type="RefSeq" id="WP_026979753.1">
    <property type="nucleotide sequence ID" value="NZ_AUCZ01000004.1"/>
</dbReference>
<accession>A0A0A2MR11</accession>
<dbReference type="Proteomes" id="UP000030121">
    <property type="component" value="Unassembled WGS sequence"/>
</dbReference>
<comment type="caution">
    <text evidence="1">The sequence shown here is derived from an EMBL/GenBank/DDBJ whole genome shotgun (WGS) entry which is preliminary data.</text>
</comment>
<sequence>MDIKPKYGVGDLLFGMKQQHVVAMYGKPSSQFKDDDGNIIYMYNQHKIRLTFYEDEDFRLGYIVISHPDSVLFEKKIIGLAPKEVIGFLEDKNFKNWETTEEDGLENAFNEENWLMLIAEYNEIVKVEVGAVFNNQDEFDWKFSG</sequence>
<evidence type="ECO:0000313" key="2">
    <source>
        <dbReference type="Proteomes" id="UP000030121"/>
    </source>
</evidence>
<gene>
    <name evidence="1" type="ORF">Q764_00605</name>
</gene>
<dbReference type="AlphaFoldDB" id="A0A0A2MR11"/>
<protein>
    <submittedName>
        <fullName evidence="1">Uncharacterized protein</fullName>
    </submittedName>
</protein>